<sequence>MTQTVTVKADAITVDKLEAGETTADYVAGKLAYDYFTDGDDTLMVTDQYGIEYENADIAKYDAVLGLRYTVSVVSGTGSVEMNAQTGAITKINGDVNEFLITAIAPNGKSVQVAVAVPQS</sequence>
<evidence type="ECO:0000313" key="1">
    <source>
        <dbReference type="EMBL" id="MZQ82372.1"/>
    </source>
</evidence>
<evidence type="ECO:0000313" key="2">
    <source>
        <dbReference type="Proteomes" id="UP000481087"/>
    </source>
</evidence>
<comment type="caution">
    <text evidence="1">The sequence shown here is derived from an EMBL/GenBank/DDBJ whole genome shotgun (WGS) entry which is preliminary data.</text>
</comment>
<gene>
    <name evidence="1" type="ORF">GQF01_09535</name>
</gene>
<organism evidence="1 2">
    <name type="scientific">Paenibacillus silvestris</name>
    <dbReference type="NCBI Taxonomy" id="2606219"/>
    <lineage>
        <taxon>Bacteria</taxon>
        <taxon>Bacillati</taxon>
        <taxon>Bacillota</taxon>
        <taxon>Bacilli</taxon>
        <taxon>Bacillales</taxon>
        <taxon>Paenibacillaceae</taxon>
        <taxon>Paenibacillus</taxon>
    </lineage>
</organism>
<protein>
    <submittedName>
        <fullName evidence="1">Uncharacterized protein</fullName>
    </submittedName>
</protein>
<accession>A0A6L8UYA7</accession>
<name>A0A6L8UYA7_9BACL</name>
<dbReference type="AlphaFoldDB" id="A0A6L8UYA7"/>
<dbReference type="Proteomes" id="UP000481087">
    <property type="component" value="Unassembled WGS sequence"/>
</dbReference>
<keyword evidence="2" id="KW-1185">Reference proteome</keyword>
<dbReference type="EMBL" id="WTUZ01000012">
    <property type="protein sequence ID" value="MZQ82372.1"/>
    <property type="molecule type" value="Genomic_DNA"/>
</dbReference>
<reference evidence="1 2" key="1">
    <citation type="submission" date="2019-12" db="EMBL/GenBank/DDBJ databases">
        <title>Paenibacillus sp. nov. sp. isolated from soil.</title>
        <authorList>
            <person name="Kim J."/>
            <person name="Jeong S.E."/>
            <person name="Jung H.S."/>
            <person name="Jeon C.O."/>
        </authorList>
    </citation>
    <scope>NUCLEOTIDE SEQUENCE [LARGE SCALE GENOMIC DNA]</scope>
    <source>
        <strain evidence="1 2">5J-6</strain>
    </source>
</reference>
<dbReference type="RefSeq" id="WP_161406594.1">
    <property type="nucleotide sequence ID" value="NZ_WTUZ01000012.1"/>
</dbReference>
<proteinExistence type="predicted"/>